<dbReference type="EMBL" id="OB677361">
    <property type="protein sequence ID" value="CAD7236219.1"/>
    <property type="molecule type" value="Genomic_DNA"/>
</dbReference>
<accession>A0A7R8WR11</accession>
<proteinExistence type="predicted"/>
<dbReference type="AlphaFoldDB" id="A0A7R8WR11"/>
<feature type="non-terminal residue" evidence="2">
    <location>
        <position position="1"/>
    </location>
</feature>
<evidence type="ECO:0000313" key="2">
    <source>
        <dbReference type="EMBL" id="CAD7236219.1"/>
    </source>
</evidence>
<name>A0A7R8WR11_9CRUS</name>
<evidence type="ECO:0000256" key="1">
    <source>
        <dbReference type="SAM" id="MobiDB-lite"/>
    </source>
</evidence>
<organism evidence="2">
    <name type="scientific">Cyprideis torosa</name>
    <dbReference type="NCBI Taxonomy" id="163714"/>
    <lineage>
        <taxon>Eukaryota</taxon>
        <taxon>Metazoa</taxon>
        <taxon>Ecdysozoa</taxon>
        <taxon>Arthropoda</taxon>
        <taxon>Crustacea</taxon>
        <taxon>Oligostraca</taxon>
        <taxon>Ostracoda</taxon>
        <taxon>Podocopa</taxon>
        <taxon>Podocopida</taxon>
        <taxon>Cytherocopina</taxon>
        <taxon>Cytheroidea</taxon>
        <taxon>Cytherideidae</taxon>
        <taxon>Cyprideis</taxon>
    </lineage>
</organism>
<feature type="region of interest" description="Disordered" evidence="1">
    <location>
        <begin position="33"/>
        <end position="85"/>
    </location>
</feature>
<feature type="compositionally biased region" description="Polar residues" evidence="1">
    <location>
        <begin position="51"/>
        <end position="61"/>
    </location>
</feature>
<sequence>MRQKFPRIPLNSIQLKPTDVLCLRLCRSVKKNEASSTPKQNVEHLPEEDQQTLVISSTSTNPDDEIIPPYQEEPSKSSYQIENRSAIRPRDSSCSWQCESDHETAVAPGNAKDFHHVSQLNLLEIQADDLVLQVALMRQDQISAGVP</sequence>
<reference evidence="2" key="1">
    <citation type="submission" date="2020-11" db="EMBL/GenBank/DDBJ databases">
        <authorList>
            <person name="Tran Van P."/>
        </authorList>
    </citation>
    <scope>NUCLEOTIDE SEQUENCE</scope>
</reference>
<gene>
    <name evidence="2" type="ORF">CTOB1V02_LOCUS14034</name>
</gene>
<protein>
    <submittedName>
        <fullName evidence="2">Uncharacterized protein</fullName>
    </submittedName>
</protein>